<dbReference type="EMBL" id="QGGT01000004">
    <property type="protein sequence ID" value="PWK33477.1"/>
    <property type="molecule type" value="Genomic_DNA"/>
</dbReference>
<accession>A0A316EQ60</accession>
<feature type="domain" description="DUF4365" evidence="1">
    <location>
        <begin position="15"/>
        <end position="156"/>
    </location>
</feature>
<dbReference type="Pfam" id="PF14280">
    <property type="entry name" value="DUF4365"/>
    <property type="match status" value="1"/>
</dbReference>
<comment type="caution">
    <text evidence="2">The sequence shown here is derived from an EMBL/GenBank/DDBJ whole genome shotgun (WGS) entry which is preliminary data.</text>
</comment>
<dbReference type="Proteomes" id="UP000245754">
    <property type="component" value="Unassembled WGS sequence"/>
</dbReference>
<sequence>MSQLRKQVDTNRQDQEGVAWVRWIVEGIWGCGLEVVSANNDDGVDAIILLKRRPSLKMYAGTTGDLIFVQIKTGYRKVAPTGDYDLTFGAEEMAAWRTRWAAYPGPAIMINVIPQRLTNRQDPIAYWADLKSPGMDPRKIHFKVAHEFNGNTKSDIYNLCWRWAEFRKLPTIRAEKDLPLLGNGSLRRIAKDGYKKIKQEVRAKPSDYHAAVTWQG</sequence>
<dbReference type="InterPro" id="IPR025375">
    <property type="entry name" value="DUF4365"/>
</dbReference>
<evidence type="ECO:0000313" key="2">
    <source>
        <dbReference type="EMBL" id="PWK33477.1"/>
    </source>
</evidence>
<evidence type="ECO:0000259" key="1">
    <source>
        <dbReference type="Pfam" id="PF14280"/>
    </source>
</evidence>
<gene>
    <name evidence="2" type="ORF">C7419_104152</name>
</gene>
<evidence type="ECO:0000313" key="3">
    <source>
        <dbReference type="Proteomes" id="UP000245754"/>
    </source>
</evidence>
<protein>
    <submittedName>
        <fullName evidence="2">Uncharacterized protein DUF4365</fullName>
    </submittedName>
</protein>
<keyword evidence="3" id="KW-1185">Reference proteome</keyword>
<dbReference type="AlphaFoldDB" id="A0A316EQ60"/>
<proteinExistence type="predicted"/>
<name>A0A316EQ60_9BURK</name>
<reference evidence="2 3" key="1">
    <citation type="submission" date="2018-05" db="EMBL/GenBank/DDBJ databases">
        <title>Genomic Encyclopedia of Type Strains, Phase IV (KMG-V): Genome sequencing to study the core and pangenomes of soil and plant-associated prokaryotes.</title>
        <authorList>
            <person name="Whitman W."/>
        </authorList>
    </citation>
    <scope>NUCLEOTIDE SEQUENCE [LARGE SCALE GENOMIC DNA]</scope>
    <source>
        <strain evidence="2 3">SLV-132</strain>
    </source>
</reference>
<organism evidence="2 3">
    <name type="scientific">Cupriavidus plantarum</name>
    <dbReference type="NCBI Taxonomy" id="942865"/>
    <lineage>
        <taxon>Bacteria</taxon>
        <taxon>Pseudomonadati</taxon>
        <taxon>Pseudomonadota</taxon>
        <taxon>Betaproteobacteria</taxon>
        <taxon>Burkholderiales</taxon>
        <taxon>Burkholderiaceae</taxon>
        <taxon>Cupriavidus</taxon>
    </lineage>
</organism>